<keyword evidence="1" id="KW-0862">Zinc</keyword>
<dbReference type="InterPro" id="IPR039373">
    <property type="entry name" value="Peptidase_M28B"/>
</dbReference>
<evidence type="ECO:0000313" key="5">
    <source>
        <dbReference type="EMBL" id="ODV70018.1"/>
    </source>
</evidence>
<name>A0A1E4RRZ3_9ASCO</name>
<dbReference type="GO" id="GO:0046872">
    <property type="term" value="F:metal ion binding"/>
    <property type="evidence" value="ECO:0007669"/>
    <property type="project" value="UniProtKB-KW"/>
</dbReference>
<dbReference type="Pfam" id="PF20882">
    <property type="entry name" value="Sos7"/>
    <property type="match status" value="1"/>
</dbReference>
<organism evidence="5 6">
    <name type="scientific">Hyphopichia burtonii NRRL Y-1933</name>
    <dbReference type="NCBI Taxonomy" id="984485"/>
    <lineage>
        <taxon>Eukaryota</taxon>
        <taxon>Fungi</taxon>
        <taxon>Dikarya</taxon>
        <taxon>Ascomycota</taxon>
        <taxon>Saccharomycotina</taxon>
        <taxon>Pichiomycetes</taxon>
        <taxon>Debaryomycetaceae</taxon>
        <taxon>Hyphopichia</taxon>
    </lineage>
</organism>
<gene>
    <name evidence="5" type="ORF">HYPBUDRAFT_100976</name>
</gene>
<dbReference type="InterPro" id="IPR046450">
    <property type="entry name" value="PA_dom_sf"/>
</dbReference>
<dbReference type="RefSeq" id="XP_020079085.1">
    <property type="nucleotide sequence ID" value="XM_020218088.1"/>
</dbReference>
<dbReference type="STRING" id="984485.A0A1E4RRZ3"/>
<dbReference type="AlphaFoldDB" id="A0A1E4RRZ3"/>
<dbReference type="SUPFAM" id="SSF53187">
    <property type="entry name" value="Zn-dependent exopeptidases"/>
    <property type="match status" value="1"/>
</dbReference>
<dbReference type="Proteomes" id="UP000095085">
    <property type="component" value="Unassembled WGS sequence"/>
</dbReference>
<evidence type="ECO:0000313" key="6">
    <source>
        <dbReference type="Proteomes" id="UP000095085"/>
    </source>
</evidence>
<reference evidence="6" key="1">
    <citation type="submission" date="2016-05" db="EMBL/GenBank/DDBJ databases">
        <title>Comparative genomics of biotechnologically important yeasts.</title>
        <authorList>
            <consortium name="DOE Joint Genome Institute"/>
            <person name="Riley R."/>
            <person name="Haridas S."/>
            <person name="Wolfe K.H."/>
            <person name="Lopes M.R."/>
            <person name="Hittinger C.T."/>
            <person name="Goker M."/>
            <person name="Salamov A."/>
            <person name="Wisecaver J."/>
            <person name="Long T.M."/>
            <person name="Aerts A.L."/>
            <person name="Barry K."/>
            <person name="Choi C."/>
            <person name="Clum A."/>
            <person name="Coughlan A.Y."/>
            <person name="Deshpande S."/>
            <person name="Douglass A.P."/>
            <person name="Hanson S.J."/>
            <person name="Klenk H.-P."/>
            <person name="Labutti K."/>
            <person name="Lapidus A."/>
            <person name="Lindquist E."/>
            <person name="Lipzen A."/>
            <person name="Meier-Kolthoff J.P."/>
            <person name="Ohm R.A."/>
            <person name="Otillar R.P."/>
            <person name="Pangilinan J."/>
            <person name="Peng Y."/>
            <person name="Rokas A."/>
            <person name="Rosa C.A."/>
            <person name="Scheuner C."/>
            <person name="Sibirny A.A."/>
            <person name="Slot J.C."/>
            <person name="Stielow J.B."/>
            <person name="Sun H."/>
            <person name="Kurtzman C.P."/>
            <person name="Blackwell M."/>
            <person name="Grigoriev I.V."/>
            <person name="Jeffries T.W."/>
        </authorList>
    </citation>
    <scope>NUCLEOTIDE SEQUENCE [LARGE SCALE GENOMIC DNA]</scope>
    <source>
        <strain evidence="6">NRRL Y-1933</strain>
    </source>
</reference>
<keyword evidence="1" id="KW-0479">Metal-binding</keyword>
<keyword evidence="2" id="KW-1133">Transmembrane helix</keyword>
<dbReference type="Gene3D" id="3.50.30.30">
    <property type="match status" value="1"/>
</dbReference>
<evidence type="ECO:0000259" key="3">
    <source>
        <dbReference type="Pfam" id="PF04389"/>
    </source>
</evidence>
<dbReference type="EC" id="3.4.-.-" evidence="1"/>
<dbReference type="GO" id="GO:0006508">
    <property type="term" value="P:proteolysis"/>
    <property type="evidence" value="ECO:0007669"/>
    <property type="project" value="UniProtKB-KW"/>
</dbReference>
<keyword evidence="6" id="KW-1185">Reference proteome</keyword>
<dbReference type="SUPFAM" id="SSF52025">
    <property type="entry name" value="PA domain"/>
    <property type="match status" value="1"/>
</dbReference>
<dbReference type="InterPro" id="IPR048781">
    <property type="entry name" value="Sos7_CC"/>
</dbReference>
<keyword evidence="2" id="KW-0472">Membrane</keyword>
<dbReference type="InterPro" id="IPR007484">
    <property type="entry name" value="Peptidase_M28"/>
</dbReference>
<proteinExistence type="inferred from homology"/>
<keyword evidence="2" id="KW-0812">Transmembrane</keyword>
<feature type="transmembrane region" description="Helical" evidence="2">
    <location>
        <begin position="151"/>
        <end position="170"/>
    </location>
</feature>
<accession>A0A1E4RRZ3</accession>
<keyword evidence="1" id="KW-0378">Hydrolase</keyword>
<dbReference type="GeneID" id="30992638"/>
<feature type="domain" description="Kinetochore protein Sos7 coiled-coil" evidence="4">
    <location>
        <begin position="59"/>
        <end position="116"/>
    </location>
</feature>
<dbReference type="EMBL" id="KV454538">
    <property type="protein sequence ID" value="ODV70018.1"/>
    <property type="molecule type" value="Genomic_DNA"/>
</dbReference>
<dbReference type="PANTHER" id="PTHR10404:SF46">
    <property type="entry name" value="VACUOLAR PROTEIN SORTING-ASSOCIATED PROTEIN 70"/>
    <property type="match status" value="1"/>
</dbReference>
<comment type="similarity">
    <text evidence="1">Belongs to the peptidase M28 family.</text>
</comment>
<keyword evidence="1" id="KW-0645">Protease</keyword>
<evidence type="ECO:0000256" key="2">
    <source>
        <dbReference type="SAM" id="Phobius"/>
    </source>
</evidence>
<dbReference type="Pfam" id="PF04389">
    <property type="entry name" value="Peptidase_M28"/>
    <property type="match status" value="1"/>
</dbReference>
<protein>
    <recommendedName>
        <fullName evidence="1">Peptide hydrolase</fullName>
        <ecNumber evidence="1">3.4.-.-</ecNumber>
    </recommendedName>
</protein>
<dbReference type="PANTHER" id="PTHR10404">
    <property type="entry name" value="N-ACETYLATED-ALPHA-LINKED ACIDIC DIPEPTIDASE"/>
    <property type="match status" value="1"/>
</dbReference>
<dbReference type="Gene3D" id="3.40.630.10">
    <property type="entry name" value="Zn peptidases"/>
    <property type="match status" value="1"/>
</dbReference>
<evidence type="ECO:0000259" key="4">
    <source>
        <dbReference type="Pfam" id="PF20882"/>
    </source>
</evidence>
<dbReference type="OrthoDB" id="5841748at2759"/>
<feature type="domain" description="Peptidase M28" evidence="3">
    <location>
        <begin position="465"/>
        <end position="609"/>
    </location>
</feature>
<dbReference type="GO" id="GO:0004180">
    <property type="term" value="F:carboxypeptidase activity"/>
    <property type="evidence" value="ECO:0007669"/>
    <property type="project" value="TreeGrafter"/>
</dbReference>
<sequence length="946" mass="109152">MAYQSKLEKLNYDLLILLARSAFESSPVATLDVSADKSGRVSSTNPKNIDEETRYYKQYLNKLKFIYLEQETRDKFLRQLLLDENDFANPIDQTKNLLEQNESSKAQLKSLKNNVNHNELFDNGENEEETQSKYDLVSYFSISPNFSRSRFWWFVSLGFLAILTLHLSFLPRTSMSRDFRRWHGLRLTKADIKRSYLVFSGLHSITNGKDRVNEEQISDWLTNFTAINNQSPTNLLTNDNIDLISFVEDNFNKFGVETQAFSYDMPHLQKPLGSSLSLLNSADQSILYNAKLFEHKSSTPAYNVFGFNGSVTGIYIFVNEATTKDFQLLLKNRINPASKLVIAKTSKILSVAEQVQISQEYGASGFIVYQDVSSYNKQELKSLQSALSRYSVAFQPISHANNLTLPKIPSIPISYKAIKPVLDSLSPSSSKDFENWDHYPVTEDSTLELYLNTIFSKEKPRKITNIVGSIKGVLNDGDVVIGASRDSMTSSDPLSNHAILFEIMRGFQKLVQLGWKPLRNIRFISWDGSHSGLLGSQLSSNDTDVFSTRKPILCYVNIDDAAVTGSKLKVDSNPLFNELLVKTAKYIPFPKFSTHYKTLPKDDSDGNDDDDDDEEKYSTLHNYWWKQDKLFINNKLGYQLRESDAIVFQNHMSAPIINIKFENDPKRDSSAYLPNSNYYSYDWLTKQEIDDDMLLHGLLVRYIGLMIISLSEHEIVDIKSHSYFDTINQYFKSLLLDHNETFSKWSEKNVSTYLINKYSIYNDIRDQDEFDENNPIKFNDVIHAFQILLNNLFDQSKVFDDYLSSVQDSLIEDYAWYKYLKKVHIYAKFKVANYKILHFEKEFLLKSKDYTYLFGDTAKGSGDQVDPIKSKTLPLFDKPEELWFNHIFYGLPEFTPDKDLAYLASRGQLSVFPYLQQAILKPDYEQTVKWLVVTYDKLKNLHRKIA</sequence>
<evidence type="ECO:0000256" key="1">
    <source>
        <dbReference type="RuleBase" id="RU361240"/>
    </source>
</evidence>